<reference evidence="1" key="1">
    <citation type="submission" date="2022-07" db="EMBL/GenBank/DDBJ databases">
        <title>Genome Sequence of Lecanicillium saksenae.</title>
        <authorList>
            <person name="Buettner E."/>
        </authorList>
    </citation>
    <scope>NUCLEOTIDE SEQUENCE</scope>
    <source>
        <strain evidence="1">VT-O1</strain>
    </source>
</reference>
<name>A0ACC1QST3_9HYPO</name>
<protein>
    <submittedName>
        <fullName evidence="1">Uncharacterized protein</fullName>
    </submittedName>
</protein>
<evidence type="ECO:0000313" key="2">
    <source>
        <dbReference type="Proteomes" id="UP001148737"/>
    </source>
</evidence>
<evidence type="ECO:0000313" key="1">
    <source>
        <dbReference type="EMBL" id="KAJ3486169.1"/>
    </source>
</evidence>
<dbReference type="EMBL" id="JANAKD010000918">
    <property type="protein sequence ID" value="KAJ3486169.1"/>
    <property type="molecule type" value="Genomic_DNA"/>
</dbReference>
<proteinExistence type="predicted"/>
<organism evidence="1 2">
    <name type="scientific">Lecanicillium saksenae</name>
    <dbReference type="NCBI Taxonomy" id="468837"/>
    <lineage>
        <taxon>Eukaryota</taxon>
        <taxon>Fungi</taxon>
        <taxon>Dikarya</taxon>
        <taxon>Ascomycota</taxon>
        <taxon>Pezizomycotina</taxon>
        <taxon>Sordariomycetes</taxon>
        <taxon>Hypocreomycetidae</taxon>
        <taxon>Hypocreales</taxon>
        <taxon>Cordycipitaceae</taxon>
        <taxon>Lecanicillium</taxon>
    </lineage>
</organism>
<keyword evidence="2" id="KW-1185">Reference proteome</keyword>
<dbReference type="Proteomes" id="UP001148737">
    <property type="component" value="Unassembled WGS sequence"/>
</dbReference>
<comment type="caution">
    <text evidence="1">The sequence shown here is derived from an EMBL/GenBank/DDBJ whole genome shotgun (WGS) entry which is preliminary data.</text>
</comment>
<sequence length="79" mass="8313">MKPAVLVSWALVGLTSSSPLPVDNEIRADKDCSYYISALRQATLIYNGLVAAHAAADAVDAAKVLVELAKKGRDVACII</sequence>
<gene>
    <name evidence="1" type="ORF">NLG97_g6671</name>
</gene>
<accession>A0ACC1QST3</accession>